<keyword evidence="8" id="KW-0812">Transmembrane</keyword>
<dbReference type="InterPro" id="IPR000644">
    <property type="entry name" value="CBS_dom"/>
</dbReference>
<evidence type="ECO:0000256" key="5">
    <source>
        <dbReference type="ARBA" id="ARBA00022475"/>
    </source>
</evidence>
<dbReference type="RefSeq" id="WP_072717888.1">
    <property type="nucleotide sequence ID" value="NZ_LN889782.1"/>
</dbReference>
<dbReference type="InterPro" id="IPR000700">
    <property type="entry name" value="PAS-assoc_C"/>
</dbReference>
<feature type="domain" description="Histidine kinase" evidence="21">
    <location>
        <begin position="988"/>
        <end position="1207"/>
    </location>
</feature>
<evidence type="ECO:0000256" key="9">
    <source>
        <dbReference type="ARBA" id="ARBA00022741"/>
    </source>
</evidence>
<evidence type="ECO:0000259" key="21">
    <source>
        <dbReference type="PROSITE" id="PS50109"/>
    </source>
</evidence>
<keyword evidence="9" id="KW-0547">Nucleotide-binding</keyword>
<dbReference type="SMART" id="SM00448">
    <property type="entry name" value="REC"/>
    <property type="match status" value="2"/>
</dbReference>
<feature type="domain" description="Response regulatory" evidence="22">
    <location>
        <begin position="1268"/>
        <end position="1395"/>
    </location>
</feature>
<dbReference type="CDD" id="cd17546">
    <property type="entry name" value="REC_hyHK_CKI1_RcsC-like"/>
    <property type="match status" value="1"/>
</dbReference>
<dbReference type="InterPro" id="IPR003661">
    <property type="entry name" value="HisK_dim/P_dom"/>
</dbReference>
<evidence type="ECO:0000256" key="16">
    <source>
        <dbReference type="PROSITE-ProRule" id="PRU00110"/>
    </source>
</evidence>
<feature type="domain" description="Response regulatory" evidence="22">
    <location>
        <begin position="1427"/>
        <end position="1549"/>
    </location>
</feature>
<evidence type="ECO:0000256" key="8">
    <source>
        <dbReference type="ARBA" id="ARBA00022692"/>
    </source>
</evidence>
<evidence type="ECO:0000256" key="19">
    <source>
        <dbReference type="SAM" id="Coils"/>
    </source>
</evidence>
<evidence type="ECO:0000256" key="7">
    <source>
        <dbReference type="ARBA" id="ARBA00022679"/>
    </source>
</evidence>
<dbReference type="SMART" id="SM00073">
    <property type="entry name" value="HPT"/>
    <property type="match status" value="1"/>
</dbReference>
<dbReference type="InterPro" id="IPR013767">
    <property type="entry name" value="PAS_fold"/>
</dbReference>
<dbReference type="CDD" id="cd16922">
    <property type="entry name" value="HATPase_EvgS-ArcB-TorS-like"/>
    <property type="match status" value="1"/>
</dbReference>
<dbReference type="SUPFAM" id="SSF55785">
    <property type="entry name" value="PYP-like sensor domain (PAS domain)"/>
    <property type="match status" value="2"/>
</dbReference>
<evidence type="ECO:0000256" key="3">
    <source>
        <dbReference type="ARBA" id="ARBA00006402"/>
    </source>
</evidence>
<dbReference type="CDD" id="cd00082">
    <property type="entry name" value="HisKA"/>
    <property type="match status" value="1"/>
</dbReference>
<dbReference type="SUPFAM" id="SSF55781">
    <property type="entry name" value="GAF domain-like"/>
    <property type="match status" value="2"/>
</dbReference>
<feature type="domain" description="PAC" evidence="24">
    <location>
        <begin position="564"/>
        <end position="616"/>
    </location>
</feature>
<feature type="compositionally biased region" description="Low complexity" evidence="20">
    <location>
        <begin position="1562"/>
        <end position="1574"/>
    </location>
</feature>
<keyword evidence="28" id="KW-1185">Reference proteome</keyword>
<keyword evidence="19" id="KW-0175">Coiled coil</keyword>
<evidence type="ECO:0000259" key="25">
    <source>
        <dbReference type="PROSITE" id="PS50894"/>
    </source>
</evidence>
<dbReference type="InterPro" id="IPR000014">
    <property type="entry name" value="PAS"/>
</dbReference>
<comment type="caution">
    <text evidence="17">Lacks conserved residue(s) required for the propagation of feature annotation.</text>
</comment>
<dbReference type="CDD" id="cd00156">
    <property type="entry name" value="REC"/>
    <property type="match status" value="1"/>
</dbReference>
<dbReference type="Gene3D" id="3.40.50.2300">
    <property type="match status" value="2"/>
</dbReference>
<keyword evidence="13" id="KW-0902">Two-component regulatory system</keyword>
<dbReference type="Gene3D" id="3.30.450.40">
    <property type="match status" value="2"/>
</dbReference>
<dbReference type="SUPFAM" id="SSF55874">
    <property type="entry name" value="ATPase domain of HSP90 chaperone/DNA topoisomerase II/histidine kinase"/>
    <property type="match status" value="1"/>
</dbReference>
<dbReference type="EC" id="2.7.13.3" evidence="4"/>
<dbReference type="STRING" id="671072.PL9214290537"/>
<evidence type="ECO:0000256" key="12">
    <source>
        <dbReference type="ARBA" id="ARBA00022989"/>
    </source>
</evidence>
<dbReference type="CDD" id="cd00088">
    <property type="entry name" value="HPT"/>
    <property type="match status" value="1"/>
</dbReference>
<dbReference type="GO" id="GO:0000155">
    <property type="term" value="F:phosphorelay sensor kinase activity"/>
    <property type="evidence" value="ECO:0007669"/>
    <property type="project" value="InterPro"/>
</dbReference>
<dbReference type="SMART" id="SM00091">
    <property type="entry name" value="PAS"/>
    <property type="match status" value="2"/>
</dbReference>
<evidence type="ECO:0000313" key="28">
    <source>
        <dbReference type="Proteomes" id="UP000184315"/>
    </source>
</evidence>
<evidence type="ECO:0000256" key="2">
    <source>
        <dbReference type="ARBA" id="ARBA00004651"/>
    </source>
</evidence>
<evidence type="ECO:0000313" key="27">
    <source>
        <dbReference type="EMBL" id="CUR30946.1"/>
    </source>
</evidence>
<feature type="compositionally biased region" description="Polar residues" evidence="20">
    <location>
        <begin position="1546"/>
        <end position="1561"/>
    </location>
</feature>
<dbReference type="SUPFAM" id="SSF52172">
    <property type="entry name" value="CheY-like"/>
    <property type="match status" value="2"/>
</dbReference>
<dbReference type="OrthoDB" id="5389090at2"/>
<dbReference type="InterPro" id="IPR001789">
    <property type="entry name" value="Sig_transdc_resp-reg_receiver"/>
</dbReference>
<dbReference type="PANTHER" id="PTHR45339:SF1">
    <property type="entry name" value="HYBRID SIGNAL TRANSDUCTION HISTIDINE KINASE J"/>
    <property type="match status" value="1"/>
</dbReference>
<feature type="modified residue" description="4-aspartylphosphate" evidence="17">
    <location>
        <position position="1476"/>
    </location>
</feature>
<dbReference type="Pfam" id="PF00072">
    <property type="entry name" value="Response_reg"/>
    <property type="match status" value="2"/>
</dbReference>
<dbReference type="InterPro" id="IPR036890">
    <property type="entry name" value="HATPase_C_sf"/>
</dbReference>
<dbReference type="PROSITE" id="PS51371">
    <property type="entry name" value="CBS"/>
    <property type="match status" value="2"/>
</dbReference>
<keyword evidence="10 27" id="KW-0418">Kinase</keyword>
<keyword evidence="12" id="KW-1133">Transmembrane helix</keyword>
<dbReference type="InterPro" id="IPR036097">
    <property type="entry name" value="HisK_dim/P_sf"/>
</dbReference>
<evidence type="ECO:0000256" key="10">
    <source>
        <dbReference type="ARBA" id="ARBA00022777"/>
    </source>
</evidence>
<dbReference type="PRINTS" id="PR00344">
    <property type="entry name" value="BCTRLSENSOR"/>
</dbReference>
<dbReference type="Pfam" id="PF01590">
    <property type="entry name" value="GAF"/>
    <property type="match status" value="2"/>
</dbReference>
<accession>A0A1J1LG00</accession>
<comment type="similarity">
    <text evidence="3">In the N-terminal section; belongs to the phytochrome family.</text>
</comment>
<dbReference type="Proteomes" id="UP000184315">
    <property type="component" value="Unassembled WGS sequence"/>
</dbReference>
<dbReference type="InterPro" id="IPR004358">
    <property type="entry name" value="Sig_transdc_His_kin-like_C"/>
</dbReference>
<protein>
    <recommendedName>
        <fullName evidence="15">Circadian input-output histidine kinase CikA</fullName>
        <ecNumber evidence="4">2.7.13.3</ecNumber>
    </recommendedName>
</protein>
<dbReference type="SUPFAM" id="SSF47226">
    <property type="entry name" value="Histidine-containing phosphotransfer domain, HPT domain"/>
    <property type="match status" value="1"/>
</dbReference>
<dbReference type="Gene3D" id="1.10.287.130">
    <property type="match status" value="1"/>
</dbReference>
<dbReference type="Gene3D" id="3.10.580.10">
    <property type="entry name" value="CBS-domain"/>
    <property type="match status" value="2"/>
</dbReference>
<dbReference type="Pfam" id="PF01627">
    <property type="entry name" value="Hpt"/>
    <property type="match status" value="1"/>
</dbReference>
<keyword evidence="7" id="KW-0808">Transferase</keyword>
<dbReference type="PROSITE" id="PS50110">
    <property type="entry name" value="RESPONSE_REGULATORY"/>
    <property type="match status" value="2"/>
</dbReference>
<dbReference type="SMART" id="SM00065">
    <property type="entry name" value="GAF"/>
    <property type="match status" value="2"/>
</dbReference>
<dbReference type="FunFam" id="3.30.565.10:FF:000010">
    <property type="entry name" value="Sensor histidine kinase RcsC"/>
    <property type="match status" value="1"/>
</dbReference>
<sequence length="1735" mass="194899">MFIPSVRQAINRHPLTTTPETPVEEVILLMSRTGSPSVLIIEPADTPQQKPTIVGIFTERDIIQLNSIGDSLKGFPISRIMIRSFLTVRESEINDIFTMMGLLEKHQVQQIPIVDDQGGLVGIISPQNCLQLSFRERSKTPRRLPDIPVGVSSHLLDHLFLPDHLIKLNQLAPLRTSKIVQVPGTATVRQLTELMLQYGVDEVVITEPISSNSPLKPDQTSKPKSESKSVGIVTRHDIISIQALGLNLKTLKASSICNTPPLVLRSHVSLKTALILMRKYYYQLPIILVDDKNNPTTVISPQTILLQVLQPKSMHNMLLSWQHQIQETSKVTPSDSGSVCCENSSLSNEAIEALKSHQEGIYNWNLKTNEVFYSSQWKAMLGYQEHEVKNILEEWLSRIHPEDLNRVKVALKDYFSQKNHEYLTEYRIRCKDGEYKSVLNRGQGFWSEQGEPLRLIGTQIDLTSSLLEKTSSPPPPPNRTLDDNTIDRLKSVVFKTDIHGNWTFLNSAWTPLTGLTVENSLGTSFLNYIYSQDRTKASQWFESLMLGRSQSSQQEVRLLAFNIKEQQRTGQRSQPTTRRILISAQLLLDTQQQITGLIGTLHDITEQFQELDQLREREVLIRQFYEITLGSNRDFETRINAILSMGCHRFGMDIGLLGRVFADRYEVISSYLSDDFPFGFAKGDTLAIEQTFEWEALKTEEVVCLESIKQSTWKDHPAYQTRRLEAYIGIRVMLGGRIYGTLSFMSRHSRAPFQSLDLEIIKLMANYIGNEIGREKSQEILQQQNQHLLLLKQITHKVRSKLETQEIFQTTATQIGRVFGVNRCSIYTYRSDPYSHLSCVAEYLESGYDSTLNFEISVTYNPYIEKLLAEDAAIASVDVFTEPLLESSAPMCRRMGLKSMLAVRTSYQGDANGIIMLHQCDKMRQWIPEEIEFLEDVANQVGLTLAQAKLLEVEVQNRQQLAEQNKALEEARLAAEVASRAKSDFLATMSHEIRTPMNAVIGMTGLLLDMNLTPEQQDFVETIRTSGDALLTIINDILDFSKIESGKLDLEKNPFKLRDCLEESLELLSAKAAEKGIEIAYLIDPSTPQMILGDVTRLRQVLVNLLSNAVKFTAEGEVVVMVKATEVKNIPINLTSTPTIAHKIYDIQFAVKDTGIGIPADRMDRLFKAFSQVDASTTRQYGGTGLGLAISQRLCELMGGQMWVVSRSLSNSNTETQPLMSTISGNPPEDFVEALELDSGSTFYFTIRAEAIPNVETDELSNFLAGKRLLIVENHGINQTVLIRQAKSWGMIPVSVKTGQEALNVLKKNPDFNLVILGMNLPDVDGITLAKKIRDWERDNAEIFQEQKPLNITFFNYVVNTDLVKQVENTQINCAGFINKPLKQSQFYNTLIQIFSQPLESVLKSSAKSFGVGSSNLLSVPASNNLRILLAEDHVVNQKVAIQMLQRLGYRADIAGNGLEVLEALNRQYYDVILMDVQMPLMDGLETARRICQDYVQSPENRPPKPWIIAMTANAMQGDREMCLAAGMNDYITKPVRREELAKALSQCQPFSPENSHESPINSSDFSLNGSSNSSKEKESYTNGNQPLEKSLIPPEFVALDSSAIDQQVLKNLREYDDEDDPFVNTLIQDYLADAPEKIAQIQTAIRTQDIQGLKEAAHTLKSSSAQLGAITFSELCKELEYMGRVGMAAENGSRTECFTSGSAAAGFLKMETEWLRVKAALEQELAREAIGIQN</sequence>
<feature type="domain" description="CBS" evidence="26">
    <location>
        <begin position="81"/>
        <end position="140"/>
    </location>
</feature>
<keyword evidence="11" id="KW-0067">ATP-binding</keyword>
<dbReference type="SMART" id="SM00116">
    <property type="entry name" value="CBS"/>
    <property type="match status" value="3"/>
</dbReference>
<dbReference type="InterPro" id="IPR003018">
    <property type="entry name" value="GAF"/>
</dbReference>
<name>A0A1J1LG00_9CYAN</name>
<dbReference type="Pfam" id="PF00989">
    <property type="entry name" value="PAS"/>
    <property type="match status" value="1"/>
</dbReference>
<evidence type="ECO:0000256" key="4">
    <source>
        <dbReference type="ARBA" id="ARBA00012438"/>
    </source>
</evidence>
<evidence type="ECO:0000259" key="22">
    <source>
        <dbReference type="PROSITE" id="PS50110"/>
    </source>
</evidence>
<comment type="subcellular location">
    <subcellularLocation>
        <location evidence="2">Cell membrane</location>
        <topology evidence="2">Multi-pass membrane protein</topology>
    </subcellularLocation>
</comment>
<feature type="coiled-coil region" evidence="19">
    <location>
        <begin position="951"/>
        <end position="981"/>
    </location>
</feature>
<keyword evidence="18" id="KW-0129">CBS domain</keyword>
<feature type="domain" description="HPt" evidence="25">
    <location>
        <begin position="1620"/>
        <end position="1726"/>
    </location>
</feature>
<dbReference type="FunFam" id="1.10.287.130:FF:000004">
    <property type="entry name" value="Ethylene receptor 1"/>
    <property type="match status" value="1"/>
</dbReference>
<dbReference type="Gene3D" id="1.20.120.160">
    <property type="entry name" value="HPT domain"/>
    <property type="match status" value="1"/>
</dbReference>
<dbReference type="PROSITE" id="PS50109">
    <property type="entry name" value="HIS_KIN"/>
    <property type="match status" value="1"/>
</dbReference>
<dbReference type="GO" id="GO:0006355">
    <property type="term" value="P:regulation of DNA-templated transcription"/>
    <property type="evidence" value="ECO:0007669"/>
    <property type="project" value="InterPro"/>
</dbReference>
<proteinExistence type="inferred from homology"/>
<dbReference type="InterPro" id="IPR029016">
    <property type="entry name" value="GAF-like_dom_sf"/>
</dbReference>
<dbReference type="Gene3D" id="3.30.450.20">
    <property type="entry name" value="PAS domain"/>
    <property type="match status" value="2"/>
</dbReference>
<dbReference type="Gene3D" id="3.30.565.10">
    <property type="entry name" value="Histidine kinase-like ATPase, C-terminal domain"/>
    <property type="match status" value="1"/>
</dbReference>
<keyword evidence="6 17" id="KW-0597">Phosphoprotein</keyword>
<dbReference type="InterPro" id="IPR001610">
    <property type="entry name" value="PAC"/>
</dbReference>
<feature type="domain" description="PAS" evidence="23">
    <location>
        <begin position="346"/>
        <end position="418"/>
    </location>
</feature>
<feature type="region of interest" description="Disordered" evidence="20">
    <location>
        <begin position="1544"/>
        <end position="1588"/>
    </location>
</feature>
<dbReference type="Pfam" id="PF00512">
    <property type="entry name" value="HisKA"/>
    <property type="match status" value="1"/>
</dbReference>
<comment type="catalytic activity">
    <reaction evidence="1">
        <text>ATP + protein L-histidine = ADP + protein N-phospho-L-histidine.</text>
        <dbReference type="EC" id="2.7.13.3"/>
    </reaction>
</comment>
<dbReference type="InterPro" id="IPR005467">
    <property type="entry name" value="His_kinase_dom"/>
</dbReference>
<reference evidence="28" key="1">
    <citation type="submission" date="2015-10" db="EMBL/GenBank/DDBJ databases">
        <authorList>
            <person name="Regsiter A."/>
            <person name="william w."/>
        </authorList>
    </citation>
    <scope>NUCLEOTIDE SEQUENCE [LARGE SCALE GENOMIC DNA]</scope>
</reference>
<dbReference type="InterPro" id="IPR013655">
    <property type="entry name" value="PAS_fold_3"/>
</dbReference>
<dbReference type="PANTHER" id="PTHR45339">
    <property type="entry name" value="HYBRID SIGNAL TRANSDUCTION HISTIDINE KINASE J"/>
    <property type="match status" value="1"/>
</dbReference>
<evidence type="ECO:0000256" key="20">
    <source>
        <dbReference type="SAM" id="MobiDB-lite"/>
    </source>
</evidence>
<dbReference type="InterPro" id="IPR008207">
    <property type="entry name" value="Sig_transdc_His_kin_Hpt_dom"/>
</dbReference>
<evidence type="ECO:0000256" key="17">
    <source>
        <dbReference type="PROSITE-ProRule" id="PRU00169"/>
    </source>
</evidence>
<organism evidence="27 28">
    <name type="scientific">Planktothrix tepida PCC 9214</name>
    <dbReference type="NCBI Taxonomy" id="671072"/>
    <lineage>
        <taxon>Bacteria</taxon>
        <taxon>Bacillati</taxon>
        <taxon>Cyanobacteriota</taxon>
        <taxon>Cyanophyceae</taxon>
        <taxon>Oscillatoriophycideae</taxon>
        <taxon>Oscillatoriales</taxon>
        <taxon>Microcoleaceae</taxon>
        <taxon>Planktothrix</taxon>
    </lineage>
</organism>
<dbReference type="CDD" id="cd00130">
    <property type="entry name" value="PAS"/>
    <property type="match status" value="2"/>
</dbReference>
<evidence type="ECO:0000256" key="18">
    <source>
        <dbReference type="PROSITE-ProRule" id="PRU00703"/>
    </source>
</evidence>
<evidence type="ECO:0000259" key="23">
    <source>
        <dbReference type="PROSITE" id="PS50112"/>
    </source>
</evidence>
<dbReference type="SMART" id="SM00388">
    <property type="entry name" value="HisKA"/>
    <property type="match status" value="1"/>
</dbReference>
<dbReference type="Pfam" id="PF00571">
    <property type="entry name" value="CBS"/>
    <property type="match status" value="2"/>
</dbReference>
<dbReference type="SMART" id="SM00387">
    <property type="entry name" value="HATPase_c"/>
    <property type="match status" value="1"/>
</dbReference>
<keyword evidence="14" id="KW-0472">Membrane</keyword>
<dbReference type="PROSITE" id="PS50112">
    <property type="entry name" value="PAS"/>
    <property type="match status" value="2"/>
</dbReference>
<evidence type="ECO:0000259" key="26">
    <source>
        <dbReference type="PROSITE" id="PS51371"/>
    </source>
</evidence>
<feature type="modified residue" description="Phosphohistidine" evidence="16">
    <location>
        <position position="1659"/>
    </location>
</feature>
<dbReference type="PROSITE" id="PS50113">
    <property type="entry name" value="PAC"/>
    <property type="match status" value="1"/>
</dbReference>
<keyword evidence="5" id="KW-1003">Cell membrane</keyword>
<dbReference type="GO" id="GO:0005524">
    <property type="term" value="F:ATP binding"/>
    <property type="evidence" value="ECO:0007669"/>
    <property type="project" value="UniProtKB-KW"/>
</dbReference>
<evidence type="ECO:0000256" key="15">
    <source>
        <dbReference type="ARBA" id="ARBA00074306"/>
    </source>
</evidence>
<dbReference type="SUPFAM" id="SSF54631">
    <property type="entry name" value="CBS-domain pair"/>
    <property type="match status" value="2"/>
</dbReference>
<dbReference type="InterPro" id="IPR011006">
    <property type="entry name" value="CheY-like_superfamily"/>
</dbReference>
<feature type="domain" description="PAS" evidence="23">
    <location>
        <begin position="478"/>
        <end position="548"/>
    </location>
</feature>
<dbReference type="EMBL" id="CZDF01000132">
    <property type="protein sequence ID" value="CUR30946.1"/>
    <property type="molecule type" value="Genomic_DNA"/>
</dbReference>
<evidence type="ECO:0000256" key="1">
    <source>
        <dbReference type="ARBA" id="ARBA00000085"/>
    </source>
</evidence>
<dbReference type="InterPro" id="IPR036641">
    <property type="entry name" value="HPT_dom_sf"/>
</dbReference>
<dbReference type="InterPro" id="IPR046342">
    <property type="entry name" value="CBS_dom_sf"/>
</dbReference>
<dbReference type="InterPro" id="IPR035965">
    <property type="entry name" value="PAS-like_dom_sf"/>
</dbReference>
<evidence type="ECO:0000256" key="13">
    <source>
        <dbReference type="ARBA" id="ARBA00023012"/>
    </source>
</evidence>
<evidence type="ECO:0000256" key="11">
    <source>
        <dbReference type="ARBA" id="ARBA00022840"/>
    </source>
</evidence>
<gene>
    <name evidence="27" type="ORF">PL9214290537</name>
</gene>
<dbReference type="SUPFAM" id="SSF47384">
    <property type="entry name" value="Homodimeric domain of signal transducing histidine kinase"/>
    <property type="match status" value="1"/>
</dbReference>
<evidence type="ECO:0000259" key="24">
    <source>
        <dbReference type="PROSITE" id="PS50113"/>
    </source>
</evidence>
<evidence type="ECO:0000256" key="14">
    <source>
        <dbReference type="ARBA" id="ARBA00023136"/>
    </source>
</evidence>
<feature type="domain" description="CBS" evidence="26">
    <location>
        <begin position="10"/>
        <end position="72"/>
    </location>
</feature>
<dbReference type="SMART" id="SM00086">
    <property type="entry name" value="PAC"/>
    <property type="match status" value="2"/>
</dbReference>
<dbReference type="PROSITE" id="PS50894">
    <property type="entry name" value="HPT"/>
    <property type="match status" value="1"/>
</dbReference>
<dbReference type="Pfam" id="PF02518">
    <property type="entry name" value="HATPase_c"/>
    <property type="match status" value="1"/>
</dbReference>
<evidence type="ECO:0000256" key="6">
    <source>
        <dbReference type="ARBA" id="ARBA00022553"/>
    </source>
</evidence>
<dbReference type="GO" id="GO:0005886">
    <property type="term" value="C:plasma membrane"/>
    <property type="evidence" value="ECO:0007669"/>
    <property type="project" value="UniProtKB-SubCell"/>
</dbReference>
<dbReference type="InterPro" id="IPR003594">
    <property type="entry name" value="HATPase_dom"/>
</dbReference>
<dbReference type="Pfam" id="PF08447">
    <property type="entry name" value="PAS_3"/>
    <property type="match status" value="1"/>
</dbReference>